<organism evidence="5 6">
    <name type="scientific">Mycolicibacter heraklionensis</name>
    <dbReference type="NCBI Taxonomy" id="512402"/>
    <lineage>
        <taxon>Bacteria</taxon>
        <taxon>Bacillati</taxon>
        <taxon>Actinomycetota</taxon>
        <taxon>Actinomycetes</taxon>
        <taxon>Mycobacteriales</taxon>
        <taxon>Mycobacteriaceae</taxon>
        <taxon>Mycolicibacter</taxon>
    </lineage>
</organism>
<comment type="similarity">
    <text evidence="1 3">Belongs to the short-chain dehydrogenases/reductases (SDR) family.</text>
</comment>
<feature type="domain" description="Ketoreductase" evidence="4">
    <location>
        <begin position="16"/>
        <end position="194"/>
    </location>
</feature>
<proteinExistence type="inferred from homology"/>
<evidence type="ECO:0000256" key="3">
    <source>
        <dbReference type="RuleBase" id="RU000363"/>
    </source>
</evidence>
<evidence type="ECO:0000256" key="2">
    <source>
        <dbReference type="ARBA" id="ARBA00023002"/>
    </source>
</evidence>
<dbReference type="PRINTS" id="PR00080">
    <property type="entry name" value="SDRFAMILY"/>
</dbReference>
<dbReference type="SUPFAM" id="SSF51735">
    <property type="entry name" value="NAD(P)-binding Rossmann-fold domains"/>
    <property type="match status" value="1"/>
</dbReference>
<dbReference type="InterPro" id="IPR020904">
    <property type="entry name" value="Sc_DH/Rdtase_CS"/>
</dbReference>
<reference evidence="5 6" key="1">
    <citation type="submission" date="2016-06" db="EMBL/GenBank/DDBJ databases">
        <authorList>
            <person name="Sutton G."/>
            <person name="Brinkac L."/>
            <person name="Sanka R."/>
            <person name="Adams M."/>
            <person name="Lau E."/>
            <person name="Garcia-Basteiro A."/>
            <person name="Lopez-Varela E."/>
            <person name="Palencia S."/>
        </authorList>
    </citation>
    <scope>NUCLEOTIDE SEQUENCE [LARGE SCALE GENOMIC DNA]</scope>
    <source>
        <strain evidence="5 6">1211594.5</strain>
    </source>
</reference>
<accession>A0AA91EYU6</accession>
<dbReference type="Gene3D" id="3.40.50.720">
    <property type="entry name" value="NAD(P)-binding Rossmann-like Domain"/>
    <property type="match status" value="1"/>
</dbReference>
<dbReference type="InterPro" id="IPR057326">
    <property type="entry name" value="KR_dom"/>
</dbReference>
<comment type="caution">
    <text evidence="5">The sequence shown here is derived from an EMBL/GenBank/DDBJ whole genome shotgun (WGS) entry which is preliminary data.</text>
</comment>
<evidence type="ECO:0000313" key="6">
    <source>
        <dbReference type="Proteomes" id="UP000093712"/>
    </source>
</evidence>
<dbReference type="PROSITE" id="PS00061">
    <property type="entry name" value="ADH_SHORT"/>
    <property type="match status" value="1"/>
</dbReference>
<protein>
    <submittedName>
        <fullName evidence="5">Short-chain dehydrogenase</fullName>
    </submittedName>
</protein>
<name>A0AA91EYU6_9MYCO</name>
<dbReference type="InterPro" id="IPR002347">
    <property type="entry name" value="SDR_fam"/>
</dbReference>
<dbReference type="SMART" id="SM00822">
    <property type="entry name" value="PKS_KR"/>
    <property type="match status" value="1"/>
</dbReference>
<dbReference type="Pfam" id="PF00106">
    <property type="entry name" value="adh_short"/>
    <property type="match status" value="1"/>
</dbReference>
<dbReference type="PANTHER" id="PTHR44196:SF1">
    <property type="entry name" value="DEHYDROGENASE_REDUCTASE SDR FAMILY MEMBER 7B"/>
    <property type="match status" value="1"/>
</dbReference>
<gene>
    <name evidence="5" type="ORF">A5649_05665</name>
</gene>
<sequence>MRRSSFDSPPSSLANRRVLITGASRGLGRSIAQVVAERGADVALVARDGAALEILAKELDGKAYPTDLSDPAAVETLIDRVEADGPVDVLINNAGLDHVGLLPDTSAQSVREVLQVNLAAPMELSRSVMPRLVSRGRGHIVNVSSMGALSITPGLTLYGTSKAGLSQFTHGLRQELRGTPVGTTLVQLGSVKTDMIDNIREFGPTRRVIERFERWRMQPREALDPVFVGNAVADAVERRRKYVNLPRQIVVTAALTELPRRLSEVLITGLDVKTV</sequence>
<dbReference type="GO" id="GO:0016020">
    <property type="term" value="C:membrane"/>
    <property type="evidence" value="ECO:0007669"/>
    <property type="project" value="TreeGrafter"/>
</dbReference>
<dbReference type="EMBL" id="LZME01000098">
    <property type="protein sequence ID" value="OBK83960.1"/>
    <property type="molecule type" value="Genomic_DNA"/>
</dbReference>
<dbReference type="InterPro" id="IPR036291">
    <property type="entry name" value="NAD(P)-bd_dom_sf"/>
</dbReference>
<evidence type="ECO:0000259" key="4">
    <source>
        <dbReference type="SMART" id="SM00822"/>
    </source>
</evidence>
<dbReference type="GO" id="GO:0016491">
    <property type="term" value="F:oxidoreductase activity"/>
    <property type="evidence" value="ECO:0007669"/>
    <property type="project" value="UniProtKB-KW"/>
</dbReference>
<evidence type="ECO:0000256" key="1">
    <source>
        <dbReference type="ARBA" id="ARBA00006484"/>
    </source>
</evidence>
<keyword evidence="2" id="KW-0560">Oxidoreductase</keyword>
<dbReference type="CDD" id="cd05233">
    <property type="entry name" value="SDR_c"/>
    <property type="match status" value="1"/>
</dbReference>
<dbReference type="Proteomes" id="UP000093712">
    <property type="component" value="Unassembled WGS sequence"/>
</dbReference>
<dbReference type="PRINTS" id="PR00081">
    <property type="entry name" value="GDHRDH"/>
</dbReference>
<dbReference type="AlphaFoldDB" id="A0AA91EYU6"/>
<evidence type="ECO:0000313" key="5">
    <source>
        <dbReference type="EMBL" id="OBK83960.1"/>
    </source>
</evidence>
<dbReference type="PANTHER" id="PTHR44196">
    <property type="entry name" value="DEHYDROGENASE/REDUCTASE SDR FAMILY MEMBER 7B"/>
    <property type="match status" value="1"/>
</dbReference>